<feature type="region of interest" description="Disordered" evidence="1">
    <location>
        <begin position="115"/>
        <end position="141"/>
    </location>
</feature>
<evidence type="ECO:0000313" key="2">
    <source>
        <dbReference type="EMBL" id="RQT21779.1"/>
    </source>
</evidence>
<reference evidence="2 3" key="1">
    <citation type="submission" date="2018-08" db="EMBL/GenBank/DDBJ databases">
        <title>Comparative analysis of Burkholderia isolates from Puerto Rico.</title>
        <authorList>
            <person name="Hall C."/>
            <person name="Sahl J."/>
            <person name="Wagner D."/>
        </authorList>
    </citation>
    <scope>NUCLEOTIDE SEQUENCE [LARGE SCALE GENOMIC DNA]</scope>
    <source>
        <strain evidence="2 3">Bp9025</strain>
    </source>
</reference>
<organism evidence="2 3">
    <name type="scientific">Burkholderia contaminans</name>
    <dbReference type="NCBI Taxonomy" id="488447"/>
    <lineage>
        <taxon>Bacteria</taxon>
        <taxon>Pseudomonadati</taxon>
        <taxon>Pseudomonadota</taxon>
        <taxon>Betaproteobacteria</taxon>
        <taxon>Burkholderiales</taxon>
        <taxon>Burkholderiaceae</taxon>
        <taxon>Burkholderia</taxon>
        <taxon>Burkholderia cepacia complex</taxon>
    </lineage>
</organism>
<sequence length="671" mass="69181">MAGQFPGAQGFLQNPLLATLPPDQQSNLLQLQQRQAVGQALLAQGLQPADYGGANVGGLAYHVSPLNGISKLVNAYVGNKLSMDAMGQQAQLMSGMYGGLFGQDQQQPVAPSLPPVAGAADTGALTGPTAGMGGAQGSPDPTTIGRAMLANGQNVPMQTVTQPGPWSIPGMSAADSRSMYMLNPDEYAKLRMSYAQPTDATRMAIAAHLDPSAVNNAAVNKTYGVELGPNSTFMRPDGTVFTTPAAAAVGAQNVLGPGGKWTTQQVPGGVEAMQNESAARAAGAAGYQLQRVWDQSANNGAGGYVYQNVRNIANAADAGSGAPAGSAAPNLFDIFRQQESSGGKTAPDNPFQIQQATFNRFAQPGESWNNVADRSAVAQRMLTKFNQDYGGDVGRVATAYFSGEGNVAPAGSATPYLKNVSDSNGKSVASYVSDIVRRAGGGFSASQPSLQRGAPMAAEAPIGLGAGANAAATNQQGELSKRWSDLIGQNQQAQSVISNLQNIKMLAGKAIVGPEADKLNFANGLLSLAGSDRATEIASAGSLLDKNSNQIIAKLSQGGMGTDAARSILQSAYPNSHMTQGAINEAADNLIGAQQMVQAKARVLAPLRNANDAAGYTNAELTFDQNADPRIFQYTGIKDPTARAAFAKNLIAQDPGIVGKIQALQKLGALQ</sequence>
<protein>
    <submittedName>
        <fullName evidence="2">Uncharacterized protein</fullName>
    </submittedName>
</protein>
<proteinExistence type="predicted"/>
<name>A0A3N8RPT9_9BURK</name>
<evidence type="ECO:0000256" key="1">
    <source>
        <dbReference type="SAM" id="MobiDB-lite"/>
    </source>
</evidence>
<evidence type="ECO:0000313" key="3">
    <source>
        <dbReference type="Proteomes" id="UP000277921"/>
    </source>
</evidence>
<dbReference type="AlphaFoldDB" id="A0A3N8RPT9"/>
<comment type="caution">
    <text evidence="2">The sequence shown here is derived from an EMBL/GenBank/DDBJ whole genome shotgun (WGS) entry which is preliminary data.</text>
</comment>
<dbReference type="RefSeq" id="WP_124576012.1">
    <property type="nucleotide sequence ID" value="NZ_QTQV01000001.1"/>
</dbReference>
<dbReference type="EMBL" id="QTQV01000001">
    <property type="protein sequence ID" value="RQT21779.1"/>
    <property type="molecule type" value="Genomic_DNA"/>
</dbReference>
<gene>
    <name evidence="2" type="ORF">DF051_02845</name>
</gene>
<accession>A0A3N8RPT9</accession>
<dbReference type="Proteomes" id="UP000277921">
    <property type="component" value="Unassembled WGS sequence"/>
</dbReference>